<keyword evidence="3" id="KW-1185">Reference proteome</keyword>
<evidence type="ECO:0000313" key="3">
    <source>
        <dbReference type="Proteomes" id="UP000268162"/>
    </source>
</evidence>
<feature type="region of interest" description="Disordered" evidence="1">
    <location>
        <begin position="1"/>
        <end position="23"/>
    </location>
</feature>
<proteinExistence type="predicted"/>
<sequence>MRATPPPSQTVQGDVDPSTPHFPLPDLFTPGHNHLGQRVIRHLNNREQMNLSEVCRSLHHGVGQHFSLSVNGYLRNIRPSKFRSFVAHYDPSFRRLSLSSWDLTTQSNDNVCAIGLTQIMPLQVDTLEFTICLYSSWRAVAHHLEHVPCPPRMLRLTVKRSEEMSDEDFLNFLDQYWSSDTFCDKVSRIPGLHLYFPDGRVSSRVMRKILRPFTRLRKLGIRVPDIAKGIYRALTRDYSQWWFTECSVEYRAILISTPSQASSYKSTPLLKTNRALVDWRPLLSRLLSNEV</sequence>
<gene>
    <name evidence="2" type="ORF">BJ085DRAFT_38194</name>
</gene>
<evidence type="ECO:0008006" key="4">
    <source>
        <dbReference type="Google" id="ProtNLM"/>
    </source>
</evidence>
<dbReference type="AlphaFoldDB" id="A0A4P9ZXD5"/>
<reference evidence="3" key="1">
    <citation type="journal article" date="2018" name="Nat. Microbiol.">
        <title>Leveraging single-cell genomics to expand the fungal tree of life.</title>
        <authorList>
            <person name="Ahrendt S.R."/>
            <person name="Quandt C.A."/>
            <person name="Ciobanu D."/>
            <person name="Clum A."/>
            <person name="Salamov A."/>
            <person name="Andreopoulos B."/>
            <person name="Cheng J.F."/>
            <person name="Woyke T."/>
            <person name="Pelin A."/>
            <person name="Henrissat B."/>
            <person name="Reynolds N.K."/>
            <person name="Benny G.L."/>
            <person name="Smith M.E."/>
            <person name="James T.Y."/>
            <person name="Grigoriev I.V."/>
        </authorList>
    </citation>
    <scope>NUCLEOTIDE SEQUENCE [LARGE SCALE GENOMIC DNA]</scope>
    <source>
        <strain evidence="3">RSA 468</strain>
    </source>
</reference>
<organism evidence="2 3">
    <name type="scientific">Dimargaris cristalligena</name>
    <dbReference type="NCBI Taxonomy" id="215637"/>
    <lineage>
        <taxon>Eukaryota</taxon>
        <taxon>Fungi</taxon>
        <taxon>Fungi incertae sedis</taxon>
        <taxon>Zoopagomycota</taxon>
        <taxon>Kickxellomycotina</taxon>
        <taxon>Dimargaritomycetes</taxon>
        <taxon>Dimargaritales</taxon>
        <taxon>Dimargaritaceae</taxon>
        <taxon>Dimargaris</taxon>
    </lineage>
</organism>
<dbReference type="Proteomes" id="UP000268162">
    <property type="component" value="Unassembled WGS sequence"/>
</dbReference>
<dbReference type="EMBL" id="ML002459">
    <property type="protein sequence ID" value="RKP37691.1"/>
    <property type="molecule type" value="Genomic_DNA"/>
</dbReference>
<protein>
    <recommendedName>
        <fullName evidence="4">F-box domain-containing protein</fullName>
    </recommendedName>
</protein>
<accession>A0A4P9ZXD5</accession>
<evidence type="ECO:0000313" key="2">
    <source>
        <dbReference type="EMBL" id="RKP37691.1"/>
    </source>
</evidence>
<evidence type="ECO:0000256" key="1">
    <source>
        <dbReference type="SAM" id="MobiDB-lite"/>
    </source>
</evidence>
<name>A0A4P9ZXD5_9FUNG</name>